<evidence type="ECO:0000256" key="4">
    <source>
        <dbReference type="SAM" id="MobiDB-lite"/>
    </source>
</evidence>
<reference evidence="6 7" key="1">
    <citation type="journal article" date="2009" name="Nature">
        <title>Evolution of pathogenicity and sexual reproduction in eight Candida genomes.</title>
        <authorList>
            <person name="Butler G."/>
            <person name="Rasmussen M.D."/>
            <person name="Lin M.F."/>
            <person name="Santos M.A."/>
            <person name="Sakthikumar S."/>
            <person name="Munro C.A."/>
            <person name="Rheinbay E."/>
            <person name="Grabherr M."/>
            <person name="Forche A."/>
            <person name="Reedy J.L."/>
            <person name="Agrafioti I."/>
            <person name="Arnaud M.B."/>
            <person name="Bates S."/>
            <person name="Brown A.J."/>
            <person name="Brunke S."/>
            <person name="Costanzo M.C."/>
            <person name="Fitzpatrick D.A."/>
            <person name="de Groot P.W."/>
            <person name="Harris D."/>
            <person name="Hoyer L.L."/>
            <person name="Hube B."/>
            <person name="Klis F.M."/>
            <person name="Kodira C."/>
            <person name="Lennard N."/>
            <person name="Logue M.E."/>
            <person name="Martin R."/>
            <person name="Neiman A.M."/>
            <person name="Nikolaou E."/>
            <person name="Quail M.A."/>
            <person name="Quinn J."/>
            <person name="Santos M.C."/>
            <person name="Schmitzberger F.F."/>
            <person name="Sherlock G."/>
            <person name="Shah P."/>
            <person name="Silverstein K.A."/>
            <person name="Skrzypek M.S."/>
            <person name="Soll D."/>
            <person name="Staggs R."/>
            <person name="Stansfield I."/>
            <person name="Stumpf M.P."/>
            <person name="Sudbery P.E."/>
            <person name="Srikantha T."/>
            <person name="Zeng Q."/>
            <person name="Berman J."/>
            <person name="Berriman M."/>
            <person name="Heitman J."/>
            <person name="Gow N.A."/>
            <person name="Lorenz M.C."/>
            <person name="Birren B.W."/>
            <person name="Kellis M."/>
            <person name="Cuomo C.A."/>
        </authorList>
    </citation>
    <scope>NUCLEOTIDE SEQUENCE [LARGE SCALE GENOMIC DNA]</scope>
    <source>
        <strain evidence="7">ATCC MYA-3404 / T1</strain>
    </source>
</reference>
<dbReference type="Proteomes" id="UP000002037">
    <property type="component" value="Unassembled WGS sequence"/>
</dbReference>
<dbReference type="RefSeq" id="XP_002546892.1">
    <property type="nucleotide sequence ID" value="XM_002546846.1"/>
</dbReference>
<evidence type="ECO:0000313" key="6">
    <source>
        <dbReference type="EMBL" id="EER34337.1"/>
    </source>
</evidence>
<keyword evidence="2" id="KW-0539">Nucleus</keyword>
<dbReference type="GO" id="GO:0090575">
    <property type="term" value="C:RNA polymerase II transcription regulator complex"/>
    <property type="evidence" value="ECO:0007669"/>
    <property type="project" value="TreeGrafter"/>
</dbReference>
<dbReference type="eggNOG" id="ENOG502SC5V">
    <property type="taxonomic scope" value="Eukaryota"/>
</dbReference>
<dbReference type="SUPFAM" id="SSF57959">
    <property type="entry name" value="Leucine zipper domain"/>
    <property type="match status" value="1"/>
</dbReference>
<dbReference type="GeneID" id="8297461"/>
<dbReference type="VEuPathDB" id="FungiDB:CTRG_01197"/>
<organism evidence="6 7">
    <name type="scientific">Candida tropicalis (strain ATCC MYA-3404 / T1)</name>
    <name type="common">Yeast</name>
    <dbReference type="NCBI Taxonomy" id="294747"/>
    <lineage>
        <taxon>Eukaryota</taxon>
        <taxon>Fungi</taxon>
        <taxon>Dikarya</taxon>
        <taxon>Ascomycota</taxon>
        <taxon>Saccharomycotina</taxon>
        <taxon>Pichiomycetes</taxon>
        <taxon>Debaryomycetaceae</taxon>
        <taxon>Candida/Lodderomyces clade</taxon>
        <taxon>Candida</taxon>
    </lineage>
</organism>
<dbReference type="Pfam" id="PF00170">
    <property type="entry name" value="bZIP_1"/>
    <property type="match status" value="1"/>
</dbReference>
<dbReference type="STRING" id="294747.C5M5R7"/>
<feature type="compositionally biased region" description="Polar residues" evidence="4">
    <location>
        <begin position="15"/>
        <end position="25"/>
    </location>
</feature>
<feature type="coiled-coil region" evidence="3">
    <location>
        <begin position="139"/>
        <end position="176"/>
    </location>
</feature>
<evidence type="ECO:0000256" key="1">
    <source>
        <dbReference type="ARBA" id="ARBA00004123"/>
    </source>
</evidence>
<name>C5M5R7_CANTT</name>
<feature type="region of interest" description="Disordered" evidence="4">
    <location>
        <begin position="15"/>
        <end position="133"/>
    </location>
</feature>
<dbReference type="CDD" id="cd14688">
    <property type="entry name" value="bZIP_YAP"/>
    <property type="match status" value="1"/>
</dbReference>
<dbReference type="PANTHER" id="PTHR40621">
    <property type="entry name" value="TRANSCRIPTION FACTOR KAPC-RELATED"/>
    <property type="match status" value="1"/>
</dbReference>
<feature type="compositionally biased region" description="Polar residues" evidence="4">
    <location>
        <begin position="33"/>
        <end position="70"/>
    </location>
</feature>
<evidence type="ECO:0000313" key="7">
    <source>
        <dbReference type="Proteomes" id="UP000002037"/>
    </source>
</evidence>
<proteinExistence type="predicted"/>
<evidence type="ECO:0000256" key="3">
    <source>
        <dbReference type="SAM" id="Coils"/>
    </source>
</evidence>
<dbReference type="Gene3D" id="1.20.5.170">
    <property type="match status" value="1"/>
</dbReference>
<keyword evidence="3" id="KW-0175">Coiled coil</keyword>
<feature type="compositionally biased region" description="Low complexity" evidence="4">
    <location>
        <begin position="71"/>
        <end position="102"/>
    </location>
</feature>
<dbReference type="OrthoDB" id="2593073at2759"/>
<dbReference type="KEGG" id="ctp:CTRG_01197"/>
<dbReference type="GO" id="GO:0000976">
    <property type="term" value="F:transcription cis-regulatory region binding"/>
    <property type="evidence" value="ECO:0007669"/>
    <property type="project" value="InterPro"/>
</dbReference>
<dbReference type="InterPro" id="IPR050936">
    <property type="entry name" value="AP-1-like"/>
</dbReference>
<protein>
    <recommendedName>
        <fullName evidence="5">BZIP domain-containing protein</fullName>
    </recommendedName>
</protein>
<dbReference type="EMBL" id="GG692396">
    <property type="protein sequence ID" value="EER34337.1"/>
    <property type="molecule type" value="Genomic_DNA"/>
</dbReference>
<dbReference type="PANTHER" id="PTHR40621:SF6">
    <property type="entry name" value="AP-1-LIKE TRANSCRIPTION FACTOR YAP1-RELATED"/>
    <property type="match status" value="1"/>
</dbReference>
<evidence type="ECO:0000256" key="2">
    <source>
        <dbReference type="ARBA" id="ARBA00023242"/>
    </source>
</evidence>
<accession>C5M5R7</accession>
<dbReference type="AlphaFoldDB" id="C5M5R7"/>
<feature type="domain" description="BZIP" evidence="5">
    <location>
        <begin position="126"/>
        <end position="141"/>
    </location>
</feature>
<dbReference type="SMART" id="SM00338">
    <property type="entry name" value="BRLZ"/>
    <property type="match status" value="1"/>
</dbReference>
<dbReference type="GO" id="GO:0001228">
    <property type="term" value="F:DNA-binding transcription activator activity, RNA polymerase II-specific"/>
    <property type="evidence" value="ECO:0007669"/>
    <property type="project" value="TreeGrafter"/>
</dbReference>
<gene>
    <name evidence="6" type="ORF">CTRG_01197</name>
</gene>
<keyword evidence="7" id="KW-1185">Reference proteome</keyword>
<evidence type="ECO:0000259" key="5">
    <source>
        <dbReference type="PROSITE" id="PS00036"/>
    </source>
</evidence>
<comment type="subcellular location">
    <subcellularLocation>
        <location evidence="1">Nucleus</location>
    </subcellularLocation>
</comment>
<sequence length="225" mass="24996">MNSYTNWNQTDKIDSTTNVVSSAGTNHGHPQFSHHTSTHQNLTSNKSYPRIQDMSTSSSNPNQLPQHQGQSSISSESSNSSTSSDPQTTSSTTKSSSSATTTAADSKRDQSPNNKKYNNRVISTTKRAEQNRNAQRAFRIRKEKYIKDLEEKAQEVEQLKTRIQNLEAKNRALTDYICELQRQMLHTTNKNDSSNPNAPRSNVEIVNANSISGGNIDIHNPSNVS</sequence>
<dbReference type="PROSITE" id="PS00036">
    <property type="entry name" value="BZIP_BASIC"/>
    <property type="match status" value="1"/>
</dbReference>
<feature type="compositionally biased region" description="Polar residues" evidence="4">
    <location>
        <begin position="111"/>
        <end position="125"/>
    </location>
</feature>
<dbReference type="InterPro" id="IPR004827">
    <property type="entry name" value="bZIP"/>
</dbReference>
<dbReference type="InterPro" id="IPR046347">
    <property type="entry name" value="bZIP_sf"/>
</dbReference>
<dbReference type="HOGENOM" id="CLU_1229792_0_0_1"/>